<dbReference type="Gramene" id="rna36822">
    <property type="protein sequence ID" value="RHN52183.1"/>
    <property type="gene ID" value="gene36822"/>
</dbReference>
<evidence type="ECO:0000256" key="1">
    <source>
        <dbReference type="SAM" id="Phobius"/>
    </source>
</evidence>
<keyword evidence="1" id="KW-1133">Transmembrane helix</keyword>
<proteinExistence type="predicted"/>
<protein>
    <recommendedName>
        <fullName evidence="3">Transmembrane protein</fullName>
    </recommendedName>
</protein>
<feature type="transmembrane region" description="Helical" evidence="1">
    <location>
        <begin position="46"/>
        <end position="62"/>
    </location>
</feature>
<reference evidence="2" key="1">
    <citation type="journal article" date="2018" name="Nat. Plants">
        <title>Whole-genome landscape of Medicago truncatula symbiotic genes.</title>
        <authorList>
            <person name="Pecrix Y."/>
            <person name="Gamas P."/>
            <person name="Carrere S."/>
        </authorList>
    </citation>
    <scope>NUCLEOTIDE SEQUENCE</scope>
    <source>
        <tissue evidence="2">Leaves</tissue>
    </source>
</reference>
<organism evidence="2">
    <name type="scientific">Medicago truncatula</name>
    <name type="common">Barrel medic</name>
    <name type="synonym">Medicago tribuloides</name>
    <dbReference type="NCBI Taxonomy" id="3880"/>
    <lineage>
        <taxon>Eukaryota</taxon>
        <taxon>Viridiplantae</taxon>
        <taxon>Streptophyta</taxon>
        <taxon>Embryophyta</taxon>
        <taxon>Tracheophyta</taxon>
        <taxon>Spermatophyta</taxon>
        <taxon>Magnoliopsida</taxon>
        <taxon>eudicotyledons</taxon>
        <taxon>Gunneridae</taxon>
        <taxon>Pentapetalae</taxon>
        <taxon>rosids</taxon>
        <taxon>fabids</taxon>
        <taxon>Fabales</taxon>
        <taxon>Fabaceae</taxon>
        <taxon>Papilionoideae</taxon>
        <taxon>50 kb inversion clade</taxon>
        <taxon>NPAAA clade</taxon>
        <taxon>Hologalegina</taxon>
        <taxon>IRL clade</taxon>
        <taxon>Trifolieae</taxon>
        <taxon>Medicago</taxon>
    </lineage>
</organism>
<keyword evidence="1" id="KW-0472">Membrane</keyword>
<dbReference type="Proteomes" id="UP000265566">
    <property type="component" value="Chromosome 6"/>
</dbReference>
<sequence length="64" mass="7138">MTSCSYDRVCFFRCNFSNSLFPSCLNSRYSPIVMLPILNPLVGEKVILFSALLASILLGVLYKA</sequence>
<accession>A0A396HHX4</accession>
<dbReference type="AlphaFoldDB" id="A0A396HHX4"/>
<dbReference type="EMBL" id="PSQE01000006">
    <property type="protein sequence ID" value="RHN52183.1"/>
    <property type="molecule type" value="Genomic_DNA"/>
</dbReference>
<evidence type="ECO:0008006" key="3">
    <source>
        <dbReference type="Google" id="ProtNLM"/>
    </source>
</evidence>
<gene>
    <name evidence="2" type="ORF">MtrunA17_Chr6g0477671</name>
</gene>
<evidence type="ECO:0000313" key="2">
    <source>
        <dbReference type="EMBL" id="RHN52183.1"/>
    </source>
</evidence>
<comment type="caution">
    <text evidence="2">The sequence shown here is derived from an EMBL/GenBank/DDBJ whole genome shotgun (WGS) entry which is preliminary data.</text>
</comment>
<name>A0A396HHX4_MEDTR</name>
<keyword evidence="1" id="KW-0812">Transmembrane</keyword>